<evidence type="ECO:0000256" key="4">
    <source>
        <dbReference type="ARBA" id="ARBA00022729"/>
    </source>
</evidence>
<dbReference type="PANTHER" id="PTHR21700:SF3">
    <property type="entry name" value="TRANSTHYRETIN-LIKE PROTEIN 5"/>
    <property type="match status" value="1"/>
</dbReference>
<protein>
    <submittedName>
        <fullName evidence="5">Transthyretin-like protein 2</fullName>
    </submittedName>
</protein>
<dbReference type="GO" id="GO:0005576">
    <property type="term" value="C:extracellular region"/>
    <property type="evidence" value="ECO:0007669"/>
    <property type="project" value="UniProtKB-SubCell"/>
</dbReference>
<dbReference type="InterPro" id="IPR038479">
    <property type="entry name" value="Transthyretin-like_sf"/>
</dbReference>
<proteinExistence type="inferred from homology"/>
<gene>
    <name evidence="5" type="primary">TTR2_2</name>
    <name evidence="5" type="ORF">KIN20_012064</name>
</gene>
<dbReference type="Gene3D" id="2.60.40.3330">
    <property type="match status" value="1"/>
</dbReference>
<keyword evidence="4" id="KW-0732">Signal</keyword>
<dbReference type="EMBL" id="JAHQIW010002287">
    <property type="protein sequence ID" value="KAJ1354961.1"/>
    <property type="molecule type" value="Genomic_DNA"/>
</dbReference>
<comment type="similarity">
    <text evidence="2">Belongs to the nematode transthyretin-like family.</text>
</comment>
<name>A0AAD5MVW1_PARTN</name>
<dbReference type="InterPro" id="IPR001534">
    <property type="entry name" value="Transthyretin-like"/>
</dbReference>
<reference evidence="5" key="1">
    <citation type="submission" date="2021-06" db="EMBL/GenBank/DDBJ databases">
        <title>Parelaphostrongylus tenuis whole genome reference sequence.</title>
        <authorList>
            <person name="Garwood T.J."/>
            <person name="Larsen P.A."/>
            <person name="Fountain-Jones N.M."/>
            <person name="Garbe J.R."/>
            <person name="Macchietto M.G."/>
            <person name="Kania S.A."/>
            <person name="Gerhold R.W."/>
            <person name="Richards J.E."/>
            <person name="Wolf T.M."/>
        </authorList>
    </citation>
    <scope>NUCLEOTIDE SEQUENCE</scope>
    <source>
        <strain evidence="5">MNPRO001-30</strain>
        <tissue evidence="5">Meninges</tissue>
    </source>
</reference>
<dbReference type="Proteomes" id="UP001196413">
    <property type="component" value="Unassembled WGS sequence"/>
</dbReference>
<dbReference type="GO" id="GO:0009986">
    <property type="term" value="C:cell surface"/>
    <property type="evidence" value="ECO:0007669"/>
    <property type="project" value="InterPro"/>
</dbReference>
<evidence type="ECO:0000313" key="6">
    <source>
        <dbReference type="Proteomes" id="UP001196413"/>
    </source>
</evidence>
<dbReference type="AlphaFoldDB" id="A0AAD5MVW1"/>
<evidence type="ECO:0000256" key="1">
    <source>
        <dbReference type="ARBA" id="ARBA00004613"/>
    </source>
</evidence>
<accession>A0AAD5MVW1</accession>
<keyword evidence="3" id="KW-0964">Secreted</keyword>
<dbReference type="PANTHER" id="PTHR21700">
    <property type="entry name" value="TRANSTHYRETIN-LIKE FAMILY PROTEIN-RELATED"/>
    <property type="match status" value="1"/>
</dbReference>
<dbReference type="Pfam" id="PF01060">
    <property type="entry name" value="TTR-52"/>
    <property type="match status" value="1"/>
</dbReference>
<comment type="subcellular location">
    <subcellularLocation>
        <location evidence="1">Secreted</location>
    </subcellularLocation>
</comment>
<organism evidence="5 6">
    <name type="scientific">Parelaphostrongylus tenuis</name>
    <name type="common">Meningeal worm</name>
    <dbReference type="NCBI Taxonomy" id="148309"/>
    <lineage>
        <taxon>Eukaryota</taxon>
        <taxon>Metazoa</taxon>
        <taxon>Ecdysozoa</taxon>
        <taxon>Nematoda</taxon>
        <taxon>Chromadorea</taxon>
        <taxon>Rhabditida</taxon>
        <taxon>Rhabditina</taxon>
        <taxon>Rhabditomorpha</taxon>
        <taxon>Strongyloidea</taxon>
        <taxon>Metastrongylidae</taxon>
        <taxon>Parelaphostrongylus</taxon>
    </lineage>
</organism>
<evidence type="ECO:0000313" key="5">
    <source>
        <dbReference type="EMBL" id="KAJ1354961.1"/>
    </source>
</evidence>
<evidence type="ECO:0000256" key="3">
    <source>
        <dbReference type="ARBA" id="ARBA00022525"/>
    </source>
</evidence>
<evidence type="ECO:0000256" key="2">
    <source>
        <dbReference type="ARBA" id="ARBA00010112"/>
    </source>
</evidence>
<comment type="caution">
    <text evidence="5">The sequence shown here is derived from an EMBL/GenBank/DDBJ whole genome shotgun (WGS) entry which is preliminary data.</text>
</comment>
<sequence length="84" mass="9145">MASSKTDSNGEYNLSGSTAEITDIEPYVAVYHDCNDDVTPCQRTFRVEIPSKHVTVGSEPTSLYNAGQLELAGKYPNEGRSCLD</sequence>
<keyword evidence="6" id="KW-1185">Reference proteome</keyword>